<evidence type="ECO:0000259" key="25">
    <source>
        <dbReference type="PROSITE" id="PS50972"/>
    </source>
</evidence>
<organism evidence="26 27">
    <name type="scientific">Tuber melanosporum (strain Mel28)</name>
    <name type="common">Perigord black truffle</name>
    <dbReference type="NCBI Taxonomy" id="656061"/>
    <lineage>
        <taxon>Eukaryota</taxon>
        <taxon>Fungi</taxon>
        <taxon>Dikarya</taxon>
        <taxon>Ascomycota</taxon>
        <taxon>Pezizomycotina</taxon>
        <taxon>Pezizomycetes</taxon>
        <taxon>Pezizales</taxon>
        <taxon>Tuberaceae</taxon>
        <taxon>Tuber</taxon>
    </lineage>
</organism>
<dbReference type="NCBIfam" id="TIGR00526">
    <property type="entry name" value="folB_dom"/>
    <property type="match status" value="2"/>
</dbReference>
<evidence type="ECO:0000256" key="6">
    <source>
        <dbReference type="ARBA" id="ARBA00005013"/>
    </source>
</evidence>
<dbReference type="CDD" id="cd00534">
    <property type="entry name" value="DHNA_DHNTPE"/>
    <property type="match status" value="2"/>
</dbReference>
<evidence type="ECO:0000256" key="3">
    <source>
        <dbReference type="ARBA" id="ARBA00001353"/>
    </source>
</evidence>
<dbReference type="Gene3D" id="3.30.1130.10">
    <property type="match status" value="2"/>
</dbReference>
<dbReference type="InterPro" id="IPR006157">
    <property type="entry name" value="FolB_dom"/>
</dbReference>
<dbReference type="PROSITE" id="PS00792">
    <property type="entry name" value="DHPS_1"/>
    <property type="match status" value="1"/>
</dbReference>
<dbReference type="EMBL" id="FN430371">
    <property type="protein sequence ID" value="CAZ86252.1"/>
    <property type="molecule type" value="Genomic_DNA"/>
</dbReference>
<dbReference type="CDD" id="cd00739">
    <property type="entry name" value="DHPS"/>
    <property type="match status" value="1"/>
</dbReference>
<dbReference type="GO" id="GO:0046654">
    <property type="term" value="P:tetrahydrofolate biosynthetic process"/>
    <property type="evidence" value="ECO:0007669"/>
    <property type="project" value="UniProtKB-UniPathway"/>
</dbReference>
<protein>
    <recommendedName>
        <fullName evidence="23">Folic acid synthesis protein FOL1</fullName>
        <ecNumber evidence="10">2.5.1.15</ecNumber>
        <ecNumber evidence="12">2.7.6.3</ecNumber>
        <ecNumber evidence="11">4.1.2.25</ecNumber>
    </recommendedName>
    <alternativeName>
        <fullName evidence="24">Folic acid synthesis protein fol1</fullName>
    </alternativeName>
</protein>
<dbReference type="HOGENOM" id="CLU_008023_2_0_1"/>
<dbReference type="Pfam" id="PF01288">
    <property type="entry name" value="HPPK"/>
    <property type="match status" value="1"/>
</dbReference>
<keyword evidence="16" id="KW-0418">Kinase</keyword>
<dbReference type="FunCoup" id="D5GP09">
    <property type="interactions" value="233"/>
</dbReference>
<keyword evidence="17" id="KW-0067">ATP-binding</keyword>
<dbReference type="InterPro" id="IPR000550">
    <property type="entry name" value="Hppk"/>
</dbReference>
<dbReference type="AlphaFoldDB" id="D5GP09"/>
<dbReference type="Pfam" id="PF02152">
    <property type="entry name" value="FolB"/>
    <property type="match status" value="2"/>
</dbReference>
<proteinExistence type="inferred from homology"/>
<keyword evidence="13" id="KW-0808">Transferase</keyword>
<comment type="catalytic activity">
    <reaction evidence="2">
        <text>6-hydroxymethyl-7,8-dihydropterin + ATP = (7,8-dihydropterin-6-yl)methyl diphosphate + AMP + H(+)</text>
        <dbReference type="Rhea" id="RHEA:11412"/>
        <dbReference type="ChEBI" id="CHEBI:15378"/>
        <dbReference type="ChEBI" id="CHEBI:30616"/>
        <dbReference type="ChEBI" id="CHEBI:44841"/>
        <dbReference type="ChEBI" id="CHEBI:72950"/>
        <dbReference type="ChEBI" id="CHEBI:456215"/>
        <dbReference type="EC" id="2.7.6.3"/>
    </reaction>
</comment>
<evidence type="ECO:0000256" key="9">
    <source>
        <dbReference type="ARBA" id="ARBA00009951"/>
    </source>
</evidence>
<gene>
    <name evidence="26" type="ORF">GSTUM_00011612001</name>
</gene>
<dbReference type="GO" id="GO:0046656">
    <property type="term" value="P:folic acid biosynthetic process"/>
    <property type="evidence" value="ECO:0007669"/>
    <property type="project" value="UniProtKB-KW"/>
</dbReference>
<dbReference type="GO" id="GO:0004156">
    <property type="term" value="F:dihydropteroate synthase activity"/>
    <property type="evidence" value="ECO:0007669"/>
    <property type="project" value="UniProtKB-EC"/>
</dbReference>
<dbReference type="InterPro" id="IPR011005">
    <property type="entry name" value="Dihydropteroate_synth-like_sf"/>
</dbReference>
<comment type="cofactor">
    <cofactor evidence="4">
        <name>Mg(2+)</name>
        <dbReference type="ChEBI" id="CHEBI:18420"/>
    </cofactor>
</comment>
<dbReference type="InterPro" id="IPR006390">
    <property type="entry name" value="DHP_synth_dom"/>
</dbReference>
<dbReference type="PROSITE" id="PS00793">
    <property type="entry name" value="DHPS_2"/>
    <property type="match status" value="1"/>
</dbReference>
<evidence type="ECO:0000256" key="21">
    <source>
        <dbReference type="ARBA" id="ARBA00058009"/>
    </source>
</evidence>
<dbReference type="GO" id="GO:0004150">
    <property type="term" value="F:dihydroneopterin aldolase activity"/>
    <property type="evidence" value="ECO:0007669"/>
    <property type="project" value="UniProtKB-EC"/>
</dbReference>
<evidence type="ECO:0000256" key="23">
    <source>
        <dbReference type="ARBA" id="ARBA00067568"/>
    </source>
</evidence>
<dbReference type="GO" id="GO:0016301">
    <property type="term" value="F:kinase activity"/>
    <property type="evidence" value="ECO:0007669"/>
    <property type="project" value="UniProtKB-KW"/>
</dbReference>
<comment type="similarity">
    <text evidence="8">In the N-terminal section; belongs to the DHNA family.</text>
</comment>
<comment type="similarity">
    <text evidence="22">In the central section; belongs to the HPPK family.</text>
</comment>
<dbReference type="EC" id="2.7.6.3" evidence="12"/>
<comment type="function">
    <text evidence="21">Catalyzes three sequential steps of tetrahydrofolate biosynthesis.</text>
</comment>
<dbReference type="UniPathway" id="UPA00077">
    <property type="reaction ID" value="UER00155"/>
</dbReference>
<dbReference type="SUPFAM" id="SSF51717">
    <property type="entry name" value="Dihydropteroate synthetase-like"/>
    <property type="match status" value="1"/>
</dbReference>
<comment type="catalytic activity">
    <reaction evidence="3">
        <text>7,8-dihydroneopterin = 6-hydroxymethyl-7,8-dihydropterin + glycolaldehyde</text>
        <dbReference type="Rhea" id="RHEA:10540"/>
        <dbReference type="ChEBI" id="CHEBI:17001"/>
        <dbReference type="ChEBI" id="CHEBI:17071"/>
        <dbReference type="ChEBI" id="CHEBI:44841"/>
        <dbReference type="EC" id="4.1.2.25"/>
    </reaction>
</comment>
<evidence type="ECO:0000256" key="11">
    <source>
        <dbReference type="ARBA" id="ARBA00013043"/>
    </source>
</evidence>
<name>D5GP09_TUBMM</name>
<keyword evidence="15" id="KW-0547">Nucleotide-binding</keyword>
<dbReference type="PROSITE" id="PS50972">
    <property type="entry name" value="PTERIN_BINDING"/>
    <property type="match status" value="1"/>
</dbReference>
<dbReference type="PANTHER" id="PTHR20941:SF1">
    <property type="entry name" value="FOLIC ACID SYNTHESIS PROTEIN FOL1"/>
    <property type="match status" value="1"/>
</dbReference>
<dbReference type="GO" id="GO:0005524">
    <property type="term" value="F:ATP binding"/>
    <property type="evidence" value="ECO:0007669"/>
    <property type="project" value="UniProtKB-KW"/>
</dbReference>
<evidence type="ECO:0000256" key="4">
    <source>
        <dbReference type="ARBA" id="ARBA00001946"/>
    </source>
</evidence>
<evidence type="ECO:0000256" key="14">
    <source>
        <dbReference type="ARBA" id="ARBA00022723"/>
    </source>
</evidence>
<dbReference type="SMART" id="SM00905">
    <property type="entry name" value="FolB"/>
    <property type="match status" value="2"/>
</dbReference>
<evidence type="ECO:0000256" key="24">
    <source>
        <dbReference type="ARBA" id="ARBA00068111"/>
    </source>
</evidence>
<dbReference type="Gene3D" id="3.20.20.20">
    <property type="entry name" value="Dihydropteroate synthase-like"/>
    <property type="match status" value="1"/>
</dbReference>
<dbReference type="RefSeq" id="XP_002842061.1">
    <property type="nucleotide sequence ID" value="XM_002842015.1"/>
</dbReference>
<evidence type="ECO:0000256" key="15">
    <source>
        <dbReference type="ARBA" id="ARBA00022741"/>
    </source>
</evidence>
<evidence type="ECO:0000256" key="12">
    <source>
        <dbReference type="ARBA" id="ARBA00013253"/>
    </source>
</evidence>
<sequence>MQESPSSEDGNDLIFVRSLNLKATTGVDSWGRKHPQPILLSLWLKSSIALAGSTDHLPYSINYGTVTKVVTAHVENDTFSSLEHLAEDVARTALGPNINAGWVRVTVEKPRALLRADAAGISITRRKNNEGEVFAEGSDRVFVKGLRLVTIIGVNPWEREEKQAVVINLTMHKENSPGELVQVVEGGNFDPHYNFRSVAKYVTEHVEASDYKTVEALVTAVAKEACIGCGISKITVRAEKPSALTFAEGPGVEITRERSFFALEEAAAEVEGNHDAFIALGSNIGDRFQAIKDAVAEVEKRGIKVKKTSSLYQSAPMYYLDQPTFLNGVIQVETTLSPDVLLETLKDIESLLGRLKSIENGPRSIDLDILLYDNLVLETPHLTIPHPKMLEREFVLRPLCDISPNKPHPLTSTAFKHHLNAVPLPPPDTPPLRTFAFLSPHLPPLDPSNPHRKTYIMAILNLTPDSFSDGGQHTHDSIISTARELTAAGADILDIGGCSTRPGAAQVSPEEELSRVIPAIKSLRDAGIKTVISIDTYRSVVARAAISAGADLINDISAGTLDKDMLKTAADLAVPICLMHMRGTPSTMNSLASYPTGVVPAVISELGERVRAAEEAGVRRWNMLLDPGIGFAKGMQHNLELLRGLAEVTGGIGLPWVVGPSRKKFVGTVTGVEVAKERTWGTAGAVAACVAGGADVVRVHDVAEMKKVVDMAVAIWRQ</sequence>
<evidence type="ECO:0000256" key="16">
    <source>
        <dbReference type="ARBA" id="ARBA00022777"/>
    </source>
</evidence>
<evidence type="ECO:0000256" key="17">
    <source>
        <dbReference type="ARBA" id="ARBA00022840"/>
    </source>
</evidence>
<dbReference type="GO" id="GO:0005740">
    <property type="term" value="C:mitochondrial envelope"/>
    <property type="evidence" value="ECO:0007669"/>
    <property type="project" value="TreeGrafter"/>
</dbReference>
<keyword evidence="18" id="KW-0460">Magnesium</keyword>
<dbReference type="Gene3D" id="3.30.70.560">
    <property type="entry name" value="7,8-Dihydro-6-hydroxymethylpterin-pyrophosphokinase HPPK"/>
    <property type="match status" value="1"/>
</dbReference>
<dbReference type="InterPro" id="IPR035907">
    <property type="entry name" value="Hppk_sf"/>
</dbReference>
<comment type="catalytic activity">
    <reaction evidence="1">
        <text>(7,8-dihydropterin-6-yl)methyl diphosphate + 4-aminobenzoate = 7,8-dihydropteroate + diphosphate</text>
        <dbReference type="Rhea" id="RHEA:19949"/>
        <dbReference type="ChEBI" id="CHEBI:17836"/>
        <dbReference type="ChEBI" id="CHEBI:17839"/>
        <dbReference type="ChEBI" id="CHEBI:33019"/>
        <dbReference type="ChEBI" id="CHEBI:72950"/>
        <dbReference type="EC" id="2.5.1.15"/>
    </reaction>
</comment>
<dbReference type="SUPFAM" id="SSF55083">
    <property type="entry name" value="6-hydroxymethyl-7,8-dihydropterin pyrophosphokinase, HPPK"/>
    <property type="match status" value="1"/>
</dbReference>
<dbReference type="EC" id="4.1.2.25" evidence="11"/>
<dbReference type="InterPro" id="IPR043133">
    <property type="entry name" value="GTP-CH-I_C/QueF"/>
</dbReference>
<dbReference type="GO" id="GO:0046872">
    <property type="term" value="F:metal ion binding"/>
    <property type="evidence" value="ECO:0007669"/>
    <property type="project" value="UniProtKB-KW"/>
</dbReference>
<dbReference type="InParanoid" id="D5GP09"/>
<keyword evidence="14" id="KW-0479">Metal-binding</keyword>
<reference evidence="26 27" key="1">
    <citation type="journal article" date="2010" name="Nature">
        <title>Perigord black truffle genome uncovers evolutionary origins and mechanisms of symbiosis.</title>
        <authorList>
            <person name="Martin F."/>
            <person name="Kohler A."/>
            <person name="Murat C."/>
            <person name="Balestrini R."/>
            <person name="Coutinho P.M."/>
            <person name="Jaillon O."/>
            <person name="Montanini B."/>
            <person name="Morin E."/>
            <person name="Noel B."/>
            <person name="Percudani R."/>
            <person name="Porcel B."/>
            <person name="Rubini A."/>
            <person name="Amicucci A."/>
            <person name="Amselem J."/>
            <person name="Anthouard V."/>
            <person name="Arcioni S."/>
            <person name="Artiguenave F."/>
            <person name="Aury J.M."/>
            <person name="Ballario P."/>
            <person name="Bolchi A."/>
            <person name="Brenna A."/>
            <person name="Brun A."/>
            <person name="Buee M."/>
            <person name="Cantarel B."/>
            <person name="Chevalier G."/>
            <person name="Couloux A."/>
            <person name="Da Silva C."/>
            <person name="Denoeud F."/>
            <person name="Duplessis S."/>
            <person name="Ghignone S."/>
            <person name="Hilselberger B."/>
            <person name="Iotti M."/>
            <person name="Marcais B."/>
            <person name="Mello A."/>
            <person name="Miranda M."/>
            <person name="Pacioni G."/>
            <person name="Quesneville H."/>
            <person name="Riccioni C."/>
            <person name="Ruotolo R."/>
            <person name="Splivallo R."/>
            <person name="Stocchi V."/>
            <person name="Tisserant E."/>
            <person name="Viscomi A.R."/>
            <person name="Zambonelli A."/>
            <person name="Zampieri E."/>
            <person name="Henrissat B."/>
            <person name="Lebrun M.H."/>
            <person name="Paolocci F."/>
            <person name="Bonfante P."/>
            <person name="Ottonello S."/>
            <person name="Wincker P."/>
        </authorList>
    </citation>
    <scope>NUCLEOTIDE SEQUENCE [LARGE SCALE GENOMIC DNA]</scope>
    <source>
        <strain evidence="26 27">Mel28</strain>
    </source>
</reference>
<evidence type="ECO:0000256" key="7">
    <source>
        <dbReference type="ARBA" id="ARBA00005051"/>
    </source>
</evidence>
<evidence type="ECO:0000256" key="22">
    <source>
        <dbReference type="ARBA" id="ARBA00061548"/>
    </source>
</evidence>
<evidence type="ECO:0000313" key="27">
    <source>
        <dbReference type="Proteomes" id="UP000006911"/>
    </source>
</evidence>
<dbReference type="NCBIfam" id="TIGR01496">
    <property type="entry name" value="DHPS"/>
    <property type="match status" value="1"/>
</dbReference>
<comment type="similarity">
    <text evidence="9">In the C-terminal section; belongs to the DHPS family.</text>
</comment>
<dbReference type="FunFam" id="3.20.20.20:FF:000006">
    <property type="entry name" value="Dihydropteroate synthase"/>
    <property type="match status" value="1"/>
</dbReference>
<keyword evidence="20" id="KW-0511">Multifunctional enzyme</keyword>
<dbReference type="GeneID" id="9183545"/>
<dbReference type="EC" id="2.5.1.15" evidence="10"/>
<dbReference type="InterPro" id="IPR000489">
    <property type="entry name" value="Pterin-binding_dom"/>
</dbReference>
<accession>D5GP09</accession>
<evidence type="ECO:0000256" key="18">
    <source>
        <dbReference type="ARBA" id="ARBA00022842"/>
    </source>
</evidence>
<dbReference type="SUPFAM" id="SSF55620">
    <property type="entry name" value="Tetrahydrobiopterin biosynthesis enzymes-like"/>
    <property type="match status" value="2"/>
</dbReference>
<dbReference type="Proteomes" id="UP000006911">
    <property type="component" value="Unassembled WGS sequence"/>
</dbReference>
<dbReference type="eggNOG" id="KOG2544">
    <property type="taxonomic scope" value="Eukaryota"/>
</dbReference>
<dbReference type="NCBIfam" id="TIGR01498">
    <property type="entry name" value="folK"/>
    <property type="match status" value="1"/>
</dbReference>
<dbReference type="PANTHER" id="PTHR20941">
    <property type="entry name" value="FOLATE SYNTHESIS PROTEINS"/>
    <property type="match status" value="1"/>
</dbReference>
<dbReference type="CDD" id="cd00483">
    <property type="entry name" value="HPPK"/>
    <property type="match status" value="1"/>
</dbReference>
<dbReference type="InterPro" id="IPR045031">
    <property type="entry name" value="DHP_synth-like"/>
</dbReference>
<feature type="domain" description="Pterin-binding" evidence="25">
    <location>
        <begin position="454"/>
        <end position="710"/>
    </location>
</feature>
<comment type="pathway">
    <text evidence="6">Cofactor biosynthesis; tetrahydrofolate biosynthesis; 2-amino-4-hydroxy-6-hydroxymethyl-7,8-dihydropteridine diphosphate from 7,8-dihydroneopterin triphosphate: step 3/4.</text>
</comment>
<evidence type="ECO:0000256" key="1">
    <source>
        <dbReference type="ARBA" id="ARBA00000012"/>
    </source>
</evidence>
<keyword evidence="19" id="KW-0289">Folate biosynthesis</keyword>
<evidence type="ECO:0000256" key="20">
    <source>
        <dbReference type="ARBA" id="ARBA00023268"/>
    </source>
</evidence>
<dbReference type="Pfam" id="PF00809">
    <property type="entry name" value="Pterin_bind"/>
    <property type="match status" value="1"/>
</dbReference>
<comment type="pathway">
    <text evidence="7">Cofactor biosynthesis; tetrahydrofolate biosynthesis; 2-amino-4-hydroxy-6-hydroxymethyl-7,8-dihydropteridine diphosphate from 7,8-dihydroneopterin triphosphate: step 4/4.</text>
</comment>
<dbReference type="GO" id="GO:0003848">
    <property type="term" value="F:2-amino-4-hydroxy-6-hydroxymethyldihydropteridine diphosphokinase activity"/>
    <property type="evidence" value="ECO:0007669"/>
    <property type="project" value="UniProtKB-EC"/>
</dbReference>
<evidence type="ECO:0000256" key="10">
    <source>
        <dbReference type="ARBA" id="ARBA00012458"/>
    </source>
</evidence>
<dbReference type="STRING" id="656061.D5GP09"/>
<evidence type="ECO:0000256" key="13">
    <source>
        <dbReference type="ARBA" id="ARBA00022679"/>
    </source>
</evidence>
<evidence type="ECO:0000256" key="19">
    <source>
        <dbReference type="ARBA" id="ARBA00022909"/>
    </source>
</evidence>
<dbReference type="OMA" id="ESEPMYF"/>
<keyword evidence="27" id="KW-1185">Reference proteome</keyword>
<dbReference type="KEGG" id="tml:GSTUM_00011612001"/>
<evidence type="ECO:0000256" key="8">
    <source>
        <dbReference type="ARBA" id="ARBA00009640"/>
    </source>
</evidence>
<comment type="pathway">
    <text evidence="5">Cofactor biosynthesis; tetrahydrofolate biosynthesis; 7,8-dihydrofolate from 2-amino-4-hydroxy-6-hydroxymethyl-7,8-dihydropteridine diphosphate and 4-aminobenzoate: step 1/2.</text>
</comment>
<evidence type="ECO:0000313" key="26">
    <source>
        <dbReference type="EMBL" id="CAZ86252.1"/>
    </source>
</evidence>
<evidence type="ECO:0000256" key="2">
    <source>
        <dbReference type="ARBA" id="ARBA00000198"/>
    </source>
</evidence>
<evidence type="ECO:0000256" key="5">
    <source>
        <dbReference type="ARBA" id="ARBA00004763"/>
    </source>
</evidence>